<keyword evidence="2" id="KW-1185">Reference proteome</keyword>
<dbReference type="InterPro" id="IPR027417">
    <property type="entry name" value="P-loop_NTPase"/>
</dbReference>
<evidence type="ECO:0000313" key="2">
    <source>
        <dbReference type="Proteomes" id="UP001229313"/>
    </source>
</evidence>
<protein>
    <recommendedName>
        <fullName evidence="3">NACHT domain-containing protein</fullName>
    </recommendedName>
</protein>
<reference evidence="1 2" key="1">
    <citation type="submission" date="2023-08" db="EMBL/GenBank/DDBJ databases">
        <title>The whole genome sequence of Lysobacter yananisis.</title>
        <authorList>
            <person name="Sun H."/>
        </authorList>
    </citation>
    <scope>NUCLEOTIDE SEQUENCE [LARGE SCALE GENOMIC DNA]</scope>
    <source>
        <strain evidence="1 2">SNNU513</strain>
    </source>
</reference>
<evidence type="ECO:0000313" key="1">
    <source>
        <dbReference type="EMBL" id="WMT02645.1"/>
    </source>
</evidence>
<dbReference type="RefSeq" id="WP_309151624.1">
    <property type="nucleotide sequence ID" value="NZ_CP133568.1"/>
</dbReference>
<proteinExistence type="predicted"/>
<dbReference type="Proteomes" id="UP001229313">
    <property type="component" value="Chromosome"/>
</dbReference>
<evidence type="ECO:0008006" key="3">
    <source>
        <dbReference type="Google" id="ProtNLM"/>
    </source>
</evidence>
<dbReference type="SUPFAM" id="SSF52540">
    <property type="entry name" value="P-loop containing nucleoside triphosphate hydrolases"/>
    <property type="match status" value="1"/>
</dbReference>
<sequence length="725" mass="79453">MNESEVKRVLSVFADLATPFSVAPKDGRLEVAMVREGESRTYLIDNAGSISAKPSGKRYLNLASLLASEEFVNVREFKATQRRILNGRTPACFIPPEGELSLHGHVAPINLEFDDFKNIIGRQSDSHLSIMLLDGPAGIGKTSLIERIAYERAEPASTAPPILHVVSSGGRLTDLNKALAHATQSLRLQFTFDQVPVLTRLGVIQVAIDGFDELVDPDGYKDAWSALRNFLLEVGSCAPMILSGRDTFFDQQSFEERLASKIRNLSLDHARLRPVSPSSAKTYLKQSGWSDNELKDIESSGWLVEGSYHLRPFFLAQIGGTGGWDSLSKSHSSPQLFLVKQFVLREAGKVNQMVEIDGADAERSLWQFYGLVVDDMASNETDSVDIGFLSVACETAFEPVLNQSDLAKLTAKAGSFGLLESGGSGNIRRFPHSELQNQFLARSLFDELRTADYASNFMRRGRVDIPLIQAFIDQVDEADVESVTTVKGRLDHIISREGYAERLVSNCGGMLISLISRSDLSGVYVGGFSIYDAKIVGVACESKFAGTHISHLDVRSADCKSSDLSGADIVTLTVDASTKFGSFLPGNVKTLQVESNGSVSAFRDPADIAEWIGAHSDEMEDSAASELPLVRYFDRLCRRFMRQHQIRANSDDSAYFLIQDPLWEEIKLIAAGRIVTGTKDSQGPNNQFIRMSRPEALLSPGKGDAESSAIRAHVVKRAKELGAKQ</sequence>
<dbReference type="EMBL" id="CP133568">
    <property type="protein sequence ID" value="WMT02645.1"/>
    <property type="molecule type" value="Genomic_DNA"/>
</dbReference>
<accession>A0ABY9P6H3</accession>
<name>A0ABY9P6H3_9GAMM</name>
<gene>
    <name evidence="1" type="ORF">RDV84_22200</name>
</gene>
<organism evidence="1 2">
    <name type="scientific">Lysobacter yananisis</name>
    <dbReference type="NCBI Taxonomy" id="1003114"/>
    <lineage>
        <taxon>Bacteria</taxon>
        <taxon>Pseudomonadati</taxon>
        <taxon>Pseudomonadota</taxon>
        <taxon>Gammaproteobacteria</taxon>
        <taxon>Lysobacterales</taxon>
        <taxon>Lysobacteraceae</taxon>
        <taxon>Lysobacter</taxon>
    </lineage>
</organism>